<dbReference type="SUPFAM" id="SSF53474">
    <property type="entry name" value="alpha/beta-Hydrolases"/>
    <property type="match status" value="1"/>
</dbReference>
<dbReference type="RefSeq" id="WP_109837020.1">
    <property type="nucleotide sequence ID" value="NZ_QGKM01000014.1"/>
</dbReference>
<feature type="chain" id="PRO_5016331209" evidence="2">
    <location>
        <begin position="27"/>
        <end position="678"/>
    </location>
</feature>
<feature type="domain" description="Bacterial virulence factor lipase N-terminal" evidence="3">
    <location>
        <begin position="77"/>
        <end position="258"/>
    </location>
</feature>
<evidence type="ECO:0000313" key="5">
    <source>
        <dbReference type="Proteomes" id="UP000245539"/>
    </source>
</evidence>
<dbReference type="Gene3D" id="3.40.50.1820">
    <property type="entry name" value="alpha/beta hydrolase"/>
    <property type="match status" value="1"/>
</dbReference>
<keyword evidence="5" id="KW-1185">Reference proteome</keyword>
<dbReference type="AlphaFoldDB" id="A0A317CJW7"/>
<evidence type="ECO:0000259" key="3">
    <source>
        <dbReference type="Pfam" id="PF12262"/>
    </source>
</evidence>
<evidence type="ECO:0000313" key="4">
    <source>
        <dbReference type="EMBL" id="PWQ98858.1"/>
    </source>
</evidence>
<feature type="region of interest" description="Disordered" evidence="1">
    <location>
        <begin position="22"/>
        <end position="49"/>
    </location>
</feature>
<dbReference type="EMBL" id="QGKM01000014">
    <property type="protein sequence ID" value="PWQ98858.1"/>
    <property type="molecule type" value="Genomic_DNA"/>
</dbReference>
<feature type="signal peptide" evidence="2">
    <location>
        <begin position="1"/>
        <end position="26"/>
    </location>
</feature>
<dbReference type="OrthoDB" id="5477453at2"/>
<proteinExistence type="predicted"/>
<feature type="compositionally biased region" description="Acidic residues" evidence="1">
    <location>
        <begin position="27"/>
        <end position="36"/>
    </location>
</feature>
<evidence type="ECO:0000256" key="2">
    <source>
        <dbReference type="SAM" id="SignalP"/>
    </source>
</evidence>
<dbReference type="Pfam" id="PF12262">
    <property type="entry name" value="Lipase_bact_N"/>
    <property type="match status" value="1"/>
</dbReference>
<sequence length="678" mass="69492">MKFKKWLLPICIASVLAVGCSSGSSDNDSDREEEVTSPDTSTAGPIFDPANGLIPTTNDLLFAGSVDGTLNIPNADENPVIAAVNKLDGFSTSAPMVANFGTPIDPTSLVVGDSVRVFEVTKDANGLVTAVNSELGASQIAVTTSGDDNDSLLLIPLQPLKASTSYMVVLTSGIDVLAGESGEAVAAVPSTIYNLTKVLADYPSGSPLAALNALRPFTVAMESAAVAQDASLSSSDIVLSWSFTTQSISQTLDTLAADVEAGSMGEVNTAGISPLGAAVISTSTLDIPYYLEKPSEANPVAAVTGYWKGADGSDLTRFNPSPVVNETLTIPVLISTPNPLTGQVMPATGWPVVMFQHGITRNRTDMLAVADSLAQAGFAVVSIDLPLHGVTDQSDAQVLPFKTENEFTFGIDYLTEDADGNVTANTPDGVEDSSGSSFLNLASLLTSRDNIRQGALNLLVLRKTLETSPSFSGVTLDGSQIGFVGHSLGGIVGTVYLGVEDSVTTSSLVTTGGGIPRLLDGSEVFGDTIRAGLAAQGVVGDAYQSYLTGAQWVLDSADPINYAMDAAGTHSIHMIEVIGDSVIPNAVATGPLSGTEPLAALMGLESITSTQSSASGVNGIVRFSEGNHGSVLDPAESTDATVEMQTEISAYQASFGQAIVITNPSVIQGAGPGDGAGL</sequence>
<dbReference type="InterPro" id="IPR029058">
    <property type="entry name" value="AB_hydrolase_fold"/>
</dbReference>
<organism evidence="4 5">
    <name type="scientific">Leucothrix pacifica</name>
    <dbReference type="NCBI Taxonomy" id="1247513"/>
    <lineage>
        <taxon>Bacteria</taxon>
        <taxon>Pseudomonadati</taxon>
        <taxon>Pseudomonadota</taxon>
        <taxon>Gammaproteobacteria</taxon>
        <taxon>Thiotrichales</taxon>
        <taxon>Thiotrichaceae</taxon>
        <taxon>Leucothrix</taxon>
    </lineage>
</organism>
<keyword evidence="2" id="KW-0732">Signal</keyword>
<evidence type="ECO:0000256" key="1">
    <source>
        <dbReference type="SAM" id="MobiDB-lite"/>
    </source>
</evidence>
<dbReference type="Proteomes" id="UP000245539">
    <property type="component" value="Unassembled WGS sequence"/>
</dbReference>
<reference evidence="4 5" key="1">
    <citation type="submission" date="2018-05" db="EMBL/GenBank/DDBJ databases">
        <title>Leucothrix arctica sp. nov., isolated from Arctic seawater.</title>
        <authorList>
            <person name="Choi A."/>
            <person name="Baek K."/>
        </authorList>
    </citation>
    <scope>NUCLEOTIDE SEQUENCE [LARGE SCALE GENOMIC DNA]</scope>
    <source>
        <strain evidence="4 5">JCM 18388</strain>
    </source>
</reference>
<protein>
    <submittedName>
        <fullName evidence="4">Lipase</fullName>
    </submittedName>
</protein>
<comment type="caution">
    <text evidence="4">The sequence shown here is derived from an EMBL/GenBank/DDBJ whole genome shotgun (WGS) entry which is preliminary data.</text>
</comment>
<gene>
    <name evidence="4" type="ORF">DKW60_07380</name>
</gene>
<name>A0A317CJW7_9GAMM</name>
<dbReference type="InterPro" id="IPR025920">
    <property type="entry name" value="Lipase_bact_N"/>
</dbReference>
<accession>A0A317CJW7</accession>
<dbReference type="PROSITE" id="PS51257">
    <property type="entry name" value="PROKAR_LIPOPROTEIN"/>
    <property type="match status" value="1"/>
</dbReference>